<evidence type="ECO:0000313" key="3">
    <source>
        <dbReference type="Proteomes" id="UP000231550"/>
    </source>
</evidence>
<evidence type="ECO:0000313" key="2">
    <source>
        <dbReference type="EMBL" id="PIQ74690.1"/>
    </source>
</evidence>
<comment type="caution">
    <text evidence="2">The sequence shown here is derived from an EMBL/GenBank/DDBJ whole genome shotgun (WGS) entry which is preliminary data.</text>
</comment>
<dbReference type="SUPFAM" id="SSF102405">
    <property type="entry name" value="MCP/YpsA-like"/>
    <property type="match status" value="1"/>
</dbReference>
<proteinExistence type="predicted"/>
<dbReference type="Pfam" id="PF02481">
    <property type="entry name" value="DNA_processg_A"/>
    <property type="match status" value="1"/>
</dbReference>
<reference evidence="2 3" key="1">
    <citation type="submission" date="2017-09" db="EMBL/GenBank/DDBJ databases">
        <title>Depth-based differentiation of microbial function through sediment-hosted aquifers and enrichment of novel symbionts in the deep terrestrial subsurface.</title>
        <authorList>
            <person name="Probst A.J."/>
            <person name="Ladd B."/>
            <person name="Jarett J.K."/>
            <person name="Geller-Mcgrath D.E."/>
            <person name="Sieber C.M."/>
            <person name="Emerson J.B."/>
            <person name="Anantharaman K."/>
            <person name="Thomas B.C."/>
            <person name="Malmstrom R."/>
            <person name="Stieglmeier M."/>
            <person name="Klingl A."/>
            <person name="Woyke T."/>
            <person name="Ryan C.M."/>
            <person name="Banfield J.F."/>
        </authorList>
    </citation>
    <scope>NUCLEOTIDE SEQUENCE [LARGE SCALE GENOMIC DNA]</scope>
    <source>
        <strain evidence="2">CG11_big_fil_rev_8_21_14_0_20_44_10</strain>
    </source>
</reference>
<dbReference type="Gene3D" id="3.40.50.450">
    <property type="match status" value="1"/>
</dbReference>
<dbReference type="Proteomes" id="UP000231550">
    <property type="component" value="Unassembled WGS sequence"/>
</dbReference>
<feature type="domain" description="Smf/DprA SLOG" evidence="1">
    <location>
        <begin position="19"/>
        <end position="171"/>
    </location>
</feature>
<sequence>MKWVGISGGWHRTNQKIEDDVRGIVREIMERGDGIVSGGALGIDSIALDEAMKCNPGADRIKIFLPATLDRYAKHYRKRAQEGVITTGQAEDLINQLTGLKGASPKALVENLENEVIDKENYYKRNSNVVAASDELIAFRIKTELSEGMGTHDTVKKAEENGIPVKVYNYDLTEK</sequence>
<dbReference type="AlphaFoldDB" id="A0A2H0KRA5"/>
<name>A0A2H0KRA5_9BACT</name>
<protein>
    <recommendedName>
        <fullName evidence="1">Smf/DprA SLOG domain-containing protein</fullName>
    </recommendedName>
</protein>
<evidence type="ECO:0000259" key="1">
    <source>
        <dbReference type="Pfam" id="PF02481"/>
    </source>
</evidence>
<dbReference type="InterPro" id="IPR057666">
    <property type="entry name" value="DrpA_SLOG"/>
</dbReference>
<gene>
    <name evidence="2" type="ORF">COV85_00760</name>
</gene>
<accession>A0A2H0KRA5</accession>
<organism evidence="2 3">
    <name type="scientific">Candidatus Portnoybacteria bacterium CG11_big_fil_rev_8_21_14_0_20_44_10</name>
    <dbReference type="NCBI Taxonomy" id="1974818"/>
    <lineage>
        <taxon>Bacteria</taxon>
        <taxon>Candidatus Portnoyibacteriota</taxon>
    </lineage>
</organism>
<dbReference type="EMBL" id="PCVN01000023">
    <property type="protein sequence ID" value="PIQ74690.1"/>
    <property type="molecule type" value="Genomic_DNA"/>
</dbReference>